<dbReference type="SUPFAM" id="SSF49410">
    <property type="entry name" value="Alpha-macroglobulin receptor domain"/>
    <property type="match status" value="1"/>
</dbReference>
<evidence type="ECO:0000256" key="3">
    <source>
        <dbReference type="ARBA" id="ARBA00022966"/>
    </source>
</evidence>
<proteinExistence type="predicted"/>
<comment type="subunit">
    <text evidence="7">Heterodimer of a TEP1-N chain and an TEP1-C chain non-covalently linked. Forms a complex composed of TEP1-N and TEP1-C heterodimer, LRIM1 and APL1C; the interaction stabilizes TEP1-N and TEP1-C heterodimer, prevents its binding to tissues while circulating in the hemolymph and protects the thioester bond from hydrolysis. Mature TEP1 and to a lesser extent full-length TEP1 interact with SPCLIP1; the interaction is induced by microbial infection.</text>
</comment>
<dbReference type="EMBL" id="CAVLEF010000040">
    <property type="protein sequence ID" value="CAK1549918.1"/>
    <property type="molecule type" value="Genomic_DNA"/>
</dbReference>
<dbReference type="Gene3D" id="2.60.40.2950">
    <property type="match status" value="1"/>
</dbReference>
<evidence type="ECO:0000313" key="12">
    <source>
        <dbReference type="EMBL" id="CAK1549918.1"/>
    </source>
</evidence>
<feature type="domain" description="Alpha-2-macroglobulin" evidence="10">
    <location>
        <begin position="741"/>
        <end position="831"/>
    </location>
</feature>
<dbReference type="SMART" id="SM01360">
    <property type="entry name" value="A2M"/>
    <property type="match status" value="1"/>
</dbReference>
<evidence type="ECO:0000256" key="5">
    <source>
        <dbReference type="ARBA" id="ARBA00023180"/>
    </source>
</evidence>
<dbReference type="SMART" id="SM01359">
    <property type="entry name" value="A2M_N_2"/>
    <property type="match status" value="1"/>
</dbReference>
<dbReference type="Pfam" id="PF17791">
    <property type="entry name" value="MG3"/>
    <property type="match status" value="1"/>
</dbReference>
<gene>
    <name evidence="12" type="ORF">LNINA_LOCUS9177</name>
</gene>
<dbReference type="Gene3D" id="2.60.40.1930">
    <property type="match status" value="2"/>
</dbReference>
<evidence type="ECO:0000256" key="1">
    <source>
        <dbReference type="ARBA" id="ARBA00022729"/>
    </source>
</evidence>
<keyword evidence="13" id="KW-1185">Reference proteome</keyword>
<keyword evidence="1" id="KW-0732">Signal</keyword>
<dbReference type="Pfam" id="PF01835">
    <property type="entry name" value="MG2"/>
    <property type="match status" value="1"/>
</dbReference>
<dbReference type="InterPro" id="IPR011626">
    <property type="entry name" value="Alpha-macroglobulin_TED"/>
</dbReference>
<dbReference type="Pfam" id="PF00207">
    <property type="entry name" value="A2M"/>
    <property type="match status" value="1"/>
</dbReference>
<feature type="domain" description="Alpha-2-macroglobulin bait region" evidence="9">
    <location>
        <begin position="488"/>
        <end position="627"/>
    </location>
</feature>
<evidence type="ECO:0000259" key="11">
    <source>
        <dbReference type="SMART" id="SM01361"/>
    </source>
</evidence>
<evidence type="ECO:0000256" key="4">
    <source>
        <dbReference type="ARBA" id="ARBA00023157"/>
    </source>
</evidence>
<dbReference type="Pfam" id="PF07703">
    <property type="entry name" value="A2M_BRD"/>
    <property type="match status" value="1"/>
</dbReference>
<keyword evidence="5" id="KW-0325">Glycoprotein</keyword>
<evidence type="ECO:0000256" key="6">
    <source>
        <dbReference type="ARBA" id="ARBA00057615"/>
    </source>
</evidence>
<dbReference type="Proteomes" id="UP001497472">
    <property type="component" value="Unassembled WGS sequence"/>
</dbReference>
<dbReference type="GO" id="GO:0005615">
    <property type="term" value="C:extracellular space"/>
    <property type="evidence" value="ECO:0007669"/>
    <property type="project" value="InterPro"/>
</dbReference>
<dbReference type="InterPro" id="IPR050473">
    <property type="entry name" value="A2M/Complement_sys"/>
</dbReference>
<dbReference type="InterPro" id="IPR002890">
    <property type="entry name" value="MG2"/>
</dbReference>
<name>A0AAV1JLX6_9NEOP</name>
<comment type="caution">
    <text evidence="12">The sequence shown here is derived from an EMBL/GenBank/DDBJ whole genome shotgun (WGS) entry which is preliminary data.</text>
</comment>
<dbReference type="Gene3D" id="1.50.10.20">
    <property type="match status" value="1"/>
</dbReference>
<organism evidence="12 13">
    <name type="scientific">Leptosia nina</name>
    <dbReference type="NCBI Taxonomy" id="320188"/>
    <lineage>
        <taxon>Eukaryota</taxon>
        <taxon>Metazoa</taxon>
        <taxon>Ecdysozoa</taxon>
        <taxon>Arthropoda</taxon>
        <taxon>Hexapoda</taxon>
        <taxon>Insecta</taxon>
        <taxon>Pterygota</taxon>
        <taxon>Neoptera</taxon>
        <taxon>Endopterygota</taxon>
        <taxon>Lepidoptera</taxon>
        <taxon>Glossata</taxon>
        <taxon>Ditrysia</taxon>
        <taxon>Papilionoidea</taxon>
        <taxon>Pieridae</taxon>
        <taxon>Pierinae</taxon>
        <taxon>Leptosia</taxon>
    </lineage>
</organism>
<dbReference type="InterPro" id="IPR036595">
    <property type="entry name" value="A-macroglobulin_rcpt-bd_sf"/>
</dbReference>
<dbReference type="InterPro" id="IPR011625">
    <property type="entry name" value="A2M_N_BRD"/>
</dbReference>
<evidence type="ECO:0000256" key="2">
    <source>
        <dbReference type="ARBA" id="ARBA00022859"/>
    </source>
</evidence>
<keyword evidence="2" id="KW-0391">Immunity</keyword>
<dbReference type="FunFam" id="2.60.40.1930:FF:000001">
    <property type="entry name" value="CD109 isoform 3"/>
    <property type="match status" value="1"/>
</dbReference>
<dbReference type="Gene3D" id="2.60.40.1940">
    <property type="match status" value="1"/>
</dbReference>
<feature type="domain" description="Alpha-macroglobulin receptor-binding" evidence="11">
    <location>
        <begin position="1344"/>
        <end position="1432"/>
    </location>
</feature>
<reference evidence="12 13" key="1">
    <citation type="submission" date="2023-11" db="EMBL/GenBank/DDBJ databases">
        <authorList>
            <person name="Okamura Y."/>
        </authorList>
    </citation>
    <scope>NUCLEOTIDE SEQUENCE [LARGE SCALE GENOMIC DNA]</scope>
</reference>
<dbReference type="Gene3D" id="2.60.40.10">
    <property type="entry name" value="Immunoglobulins"/>
    <property type="match status" value="1"/>
</dbReference>
<dbReference type="Pfam" id="PF07677">
    <property type="entry name" value="A2M_recep"/>
    <property type="match status" value="1"/>
</dbReference>
<dbReference type="GO" id="GO:0004866">
    <property type="term" value="F:endopeptidase inhibitor activity"/>
    <property type="evidence" value="ECO:0007669"/>
    <property type="project" value="InterPro"/>
</dbReference>
<evidence type="ECO:0000313" key="13">
    <source>
        <dbReference type="Proteomes" id="UP001497472"/>
    </source>
</evidence>
<dbReference type="Gene3D" id="2.60.120.1540">
    <property type="match status" value="1"/>
</dbReference>
<protein>
    <recommendedName>
        <fullName evidence="8">TEP1-F</fullName>
    </recommendedName>
</protein>
<dbReference type="InterPro" id="IPR009048">
    <property type="entry name" value="A-macroglobulin_rcpt-bd"/>
</dbReference>
<dbReference type="InterPro" id="IPR041555">
    <property type="entry name" value="MG3"/>
</dbReference>
<dbReference type="SMART" id="SM01361">
    <property type="entry name" value="A2M_recep"/>
    <property type="match status" value="1"/>
</dbReference>
<dbReference type="GO" id="GO:0002376">
    <property type="term" value="P:immune system process"/>
    <property type="evidence" value="ECO:0007669"/>
    <property type="project" value="UniProtKB-KW"/>
</dbReference>
<comment type="function">
    <text evidence="6">Binds covalently through a thioester bond to the pathogen surface resulting in pathogen clearance.</text>
</comment>
<sequence length="1493" mass="162007">MGFRKASWLPTCECVGAYAVRARSYPAMVHYETSGELKSAIKLGFFKSINQFISMTTGSIFKCSILLVLSTIGIVQCVTVLGPRVLRPHSLYRISIAGGSRAHSLYVAVEGKKSTGEQFSQGREVQIPAATSKLINIGINDPGPGHYKLIARSTSGPQFSSSAVLVYQPRSFCIFVQTDKRVYQPTETIHFRVIALDKYLLPLSNAVDINILDTAGSPVRQWAGVPLDRGVFSGELMLADEPALGQWTIQVEVRGQRYSKQIMIADYVLPKFQMEMKIPNEVLFSEGGFNINVTAKHFNGLPVVGELTISAYAVFFSNLLQPVFSTPARKVIDFKGDATISYSLKTDLDLAEDAARPLVVEAVLEEKDTLIKQNITSRILLLRTPYRLKITSPEYFKPRLPYNVQIELVNSTGHTLDVSESISVERLWDDGAPVNITTLSLNRGSAVYSFTPDVAHTNSTLNIVVKYKEVSERVVNVQKSISPGGQYLSLEVLSRNTAVGDNIKAKLTATEPMDIVHYLVIGRGDIVIAKTLELSPAARNVDITVGVTSAMAPGCTLLAWYPRLDPADALLSAAIYIPNDKLLQNQVTITPVPSGASIFRPNGLVEFKVSSEAGSQAALLGTDMKAITSGLGDALGNGLDMHTVEREVESFLGLKHSMFKNEDTLPGMGFDLGGRKASDVFQNAGVVLLTDGLVDTSTPSDTSPMVLETGTRAPTAGPYAFSRLPPPPSPRFYLTASPRNTWMFANVSVGNDGRGTREGWSPAISGNWSIGAFAIHPTLGLGIAPPQQFTTSVPLAITAELPETLQKGEALAAVITLKSSLTVDTNIEVTFHNSDQYFEFEPLENTVESTKKIELYRRLRLSVPALGSVSAAFLVSTARVGVAPVIIEATGNGVSASLFRTITVKDGYDEEVWSWSLLDARRGVARANVTLSPAPGTKVAAVSLEAAGDLLANSFRALKAPTTVAADATYALRPLARACILLDYLQVTEQDDEITISKEARAQASFGYQRLMAFRKSDGSFSQESSDDAASDVWMTATAARWLSRAARYVEVTPDAATTAARWLANAQATDGSWSPPSPSQRNAPAAQATLPLTAHALLAFLDTKGSEISYKNAINKAVDYVARHITDDLDAYTLAIITSALTAARHPQAQRALQLMEKYANTTDSTLFWSRKLPGSEWRNPWLKGNSLEASTAAWGMRAMLNTRLVEEAVPVARYLLQTLGPRDQDPDVLDALAQFSEAIKTSTKLRISVNVTGFEEPRQFNIDTDNALIIQTQLIRNMRSASTTTEGRGIAVVGLTAIGSTNVTAAWPRYTLDPRVDQVSTKDRLQLSICVGFVPSGNETESGLTLLTVQLPSGYLADINTITELTSARHVVGARLSSGGSRVYAWLRAELRERCATLAAPRAMFVARQRPGWATLIDLYDSSHRARMFFRAIPSSACDVCRDWSSCSRACGNVASQRAPDTTTQSPNSATNIKHTLTTILLMIIVLLQFL</sequence>
<dbReference type="Gene3D" id="2.60.40.690">
    <property type="entry name" value="Alpha-macroglobulin, receptor-binding domain"/>
    <property type="match status" value="1"/>
</dbReference>
<dbReference type="InterPro" id="IPR001599">
    <property type="entry name" value="Macroglobln_a2"/>
</dbReference>
<accession>A0AAV1JLX6</accession>
<keyword evidence="4" id="KW-1015">Disulfide bond</keyword>
<evidence type="ECO:0000256" key="8">
    <source>
        <dbReference type="ARBA" id="ARBA00078071"/>
    </source>
</evidence>
<keyword evidence="3" id="KW-0882">Thioester bond</keyword>
<dbReference type="Pfam" id="PF07678">
    <property type="entry name" value="TED_complement"/>
    <property type="match status" value="1"/>
</dbReference>
<dbReference type="SUPFAM" id="SSF48239">
    <property type="entry name" value="Terpenoid cyclases/Protein prenyltransferases"/>
    <property type="match status" value="1"/>
</dbReference>
<evidence type="ECO:0000259" key="9">
    <source>
        <dbReference type="SMART" id="SM01359"/>
    </source>
</evidence>
<evidence type="ECO:0000256" key="7">
    <source>
        <dbReference type="ARBA" id="ARBA00063781"/>
    </source>
</evidence>
<dbReference type="InterPro" id="IPR013783">
    <property type="entry name" value="Ig-like_fold"/>
</dbReference>
<evidence type="ECO:0000259" key="10">
    <source>
        <dbReference type="SMART" id="SM01360"/>
    </source>
</evidence>
<dbReference type="InterPro" id="IPR008930">
    <property type="entry name" value="Terpenoid_cyclase/PrenylTrfase"/>
</dbReference>
<dbReference type="PANTHER" id="PTHR11412:SF136">
    <property type="entry name" value="CD109 ANTIGEN"/>
    <property type="match status" value="1"/>
</dbReference>
<dbReference type="PANTHER" id="PTHR11412">
    <property type="entry name" value="MACROGLOBULIN / COMPLEMENT"/>
    <property type="match status" value="1"/>
</dbReference>